<dbReference type="InterPro" id="IPR051057">
    <property type="entry name" value="PI-PLC_domain"/>
</dbReference>
<accession>A0A9P6NRT7</accession>
<dbReference type="GO" id="GO:0006629">
    <property type="term" value="P:lipid metabolic process"/>
    <property type="evidence" value="ECO:0007669"/>
    <property type="project" value="InterPro"/>
</dbReference>
<dbReference type="SUPFAM" id="SSF51695">
    <property type="entry name" value="PLC-like phosphodiesterases"/>
    <property type="match status" value="1"/>
</dbReference>
<feature type="domain" description="Phosphatidylinositol-specific phospholipase C X" evidence="1">
    <location>
        <begin position="138"/>
        <end position="276"/>
    </location>
</feature>
<comment type="caution">
    <text evidence="2">The sequence shown here is derived from an EMBL/GenBank/DDBJ whole genome shotgun (WGS) entry which is preliminary data.</text>
</comment>
<sequence length="468" mass="51973">MGRHLAVTVSNRTRSQIKITHQSYTDLVPSFHTTLTKAIPSRLPLRNLVAYAVIDPQGLEIRFKRSISLVNRRKFRKLDVFNPPSSTLPTGSVPARAEKKVQEAGGFQVFQTIAEDGSVTFMVITTRDMSNWMSELPDGLPVSSLTLPGSHNSCALYGWPIGTCHTRPLTRQLEDGIRFIDLRLAQPKGGRSGLVVYHGIQTQHITFRRVLCILATFLKEHPLETVVVSIKQEDFTPGFAEAVNREIQDGEPTWWLETELPPTLSQARGKLVLFSRFNCHKTGGVRLPIWPNNSPEIWESDLPGAHVAVQDWYNIGSFLSIPKKSTIACLSLCRALRGPNSGPIRSRQPGSIPLIQIEEVDESTIEDDTGSSTMIVIGRSNSNKPTWVINYLSASSLILGFPNICAKGFGLPKLGLGIQGVNTRVARWLTDRREITSDHDEVHGVVCLMDFYQSPKDALVSLLIDCNF</sequence>
<dbReference type="Proteomes" id="UP000886653">
    <property type="component" value="Unassembled WGS sequence"/>
</dbReference>
<organism evidence="2 3">
    <name type="scientific">Cronartium quercuum f. sp. fusiforme G11</name>
    <dbReference type="NCBI Taxonomy" id="708437"/>
    <lineage>
        <taxon>Eukaryota</taxon>
        <taxon>Fungi</taxon>
        <taxon>Dikarya</taxon>
        <taxon>Basidiomycota</taxon>
        <taxon>Pucciniomycotina</taxon>
        <taxon>Pucciniomycetes</taxon>
        <taxon>Pucciniales</taxon>
        <taxon>Coleosporiaceae</taxon>
        <taxon>Cronartium</taxon>
    </lineage>
</organism>
<dbReference type="PANTHER" id="PTHR13593">
    <property type="match status" value="1"/>
</dbReference>
<proteinExistence type="predicted"/>
<gene>
    <name evidence="2" type="ORF">CROQUDRAFT_130523</name>
</gene>
<name>A0A9P6NRT7_9BASI</name>
<dbReference type="AlphaFoldDB" id="A0A9P6NRT7"/>
<evidence type="ECO:0000313" key="2">
    <source>
        <dbReference type="EMBL" id="KAG0150824.1"/>
    </source>
</evidence>
<keyword evidence="3" id="KW-1185">Reference proteome</keyword>
<dbReference type="Pfam" id="PF00388">
    <property type="entry name" value="PI-PLC-X"/>
    <property type="match status" value="1"/>
</dbReference>
<evidence type="ECO:0000259" key="1">
    <source>
        <dbReference type="SMART" id="SM00148"/>
    </source>
</evidence>
<dbReference type="SMART" id="SM00148">
    <property type="entry name" value="PLCXc"/>
    <property type="match status" value="1"/>
</dbReference>
<dbReference type="GO" id="GO:0008081">
    <property type="term" value="F:phosphoric diester hydrolase activity"/>
    <property type="evidence" value="ECO:0007669"/>
    <property type="project" value="InterPro"/>
</dbReference>
<dbReference type="Gene3D" id="3.20.20.190">
    <property type="entry name" value="Phosphatidylinositol (PI) phosphodiesterase"/>
    <property type="match status" value="1"/>
</dbReference>
<dbReference type="EMBL" id="MU167217">
    <property type="protein sequence ID" value="KAG0150824.1"/>
    <property type="molecule type" value="Genomic_DNA"/>
</dbReference>
<dbReference type="InterPro" id="IPR017946">
    <property type="entry name" value="PLC-like_Pdiesterase_TIM-brl"/>
</dbReference>
<evidence type="ECO:0000313" key="3">
    <source>
        <dbReference type="Proteomes" id="UP000886653"/>
    </source>
</evidence>
<dbReference type="PANTHER" id="PTHR13593:SF148">
    <property type="entry name" value="PHOSPHATIDYLINOSITOL-SPECIFIC PHOSPHOLIPASE C X DOMAIN-CONTAINING PROTEIN"/>
    <property type="match status" value="1"/>
</dbReference>
<reference evidence="2" key="1">
    <citation type="submission" date="2013-11" db="EMBL/GenBank/DDBJ databases">
        <title>Genome sequence of the fusiform rust pathogen reveals effectors for host alternation and coevolution with pine.</title>
        <authorList>
            <consortium name="DOE Joint Genome Institute"/>
            <person name="Smith K."/>
            <person name="Pendleton A."/>
            <person name="Kubisiak T."/>
            <person name="Anderson C."/>
            <person name="Salamov A."/>
            <person name="Aerts A."/>
            <person name="Riley R."/>
            <person name="Clum A."/>
            <person name="Lindquist E."/>
            <person name="Ence D."/>
            <person name="Campbell M."/>
            <person name="Kronenberg Z."/>
            <person name="Feau N."/>
            <person name="Dhillon B."/>
            <person name="Hamelin R."/>
            <person name="Burleigh J."/>
            <person name="Smith J."/>
            <person name="Yandell M."/>
            <person name="Nelson C."/>
            <person name="Grigoriev I."/>
            <person name="Davis J."/>
        </authorList>
    </citation>
    <scope>NUCLEOTIDE SEQUENCE</scope>
    <source>
        <strain evidence="2">G11</strain>
    </source>
</reference>
<dbReference type="InterPro" id="IPR000909">
    <property type="entry name" value="PLipase_C_PInositol-sp_X_dom"/>
</dbReference>
<protein>
    <recommendedName>
        <fullName evidence="1">Phosphatidylinositol-specific phospholipase C X domain-containing protein</fullName>
    </recommendedName>
</protein>
<dbReference type="OrthoDB" id="1046782at2759"/>
<dbReference type="PROSITE" id="PS50007">
    <property type="entry name" value="PIPLC_X_DOMAIN"/>
    <property type="match status" value="1"/>
</dbReference>